<evidence type="ECO:0000256" key="4">
    <source>
        <dbReference type="ARBA" id="ARBA00023125"/>
    </source>
</evidence>
<dbReference type="GO" id="GO:0003677">
    <property type="term" value="F:DNA binding"/>
    <property type="evidence" value="ECO:0007669"/>
    <property type="project" value="UniProtKB-KW"/>
</dbReference>
<feature type="region of interest" description="Disordered" evidence="6">
    <location>
        <begin position="95"/>
        <end position="115"/>
    </location>
</feature>
<keyword evidence="5" id="KW-0804">Transcription</keyword>
<dbReference type="InterPro" id="IPR013249">
    <property type="entry name" value="RNA_pol_sigma70_r4_t2"/>
</dbReference>
<dbReference type="NCBIfam" id="TIGR02937">
    <property type="entry name" value="sigma70-ECF"/>
    <property type="match status" value="1"/>
</dbReference>
<comment type="similarity">
    <text evidence="1">Belongs to the sigma-70 factor family. ECF subfamily.</text>
</comment>
<feature type="domain" description="RNA polymerase sigma factor 70 region 4 type 2" evidence="8">
    <location>
        <begin position="125"/>
        <end position="177"/>
    </location>
</feature>
<evidence type="ECO:0000256" key="5">
    <source>
        <dbReference type="ARBA" id="ARBA00023163"/>
    </source>
</evidence>
<dbReference type="InterPro" id="IPR013325">
    <property type="entry name" value="RNA_pol_sigma_r2"/>
</dbReference>
<evidence type="ECO:0000256" key="6">
    <source>
        <dbReference type="SAM" id="MobiDB-lite"/>
    </source>
</evidence>
<evidence type="ECO:0000313" key="10">
    <source>
        <dbReference type="Proteomes" id="UP000572377"/>
    </source>
</evidence>
<evidence type="ECO:0000256" key="2">
    <source>
        <dbReference type="ARBA" id="ARBA00023015"/>
    </source>
</evidence>
<dbReference type="PANTHER" id="PTHR43133:SF8">
    <property type="entry name" value="RNA POLYMERASE SIGMA FACTOR HI_1459-RELATED"/>
    <property type="match status" value="1"/>
</dbReference>
<dbReference type="SUPFAM" id="SSF88659">
    <property type="entry name" value="Sigma3 and sigma4 domains of RNA polymerase sigma factors"/>
    <property type="match status" value="1"/>
</dbReference>
<dbReference type="InterPro" id="IPR039425">
    <property type="entry name" value="RNA_pol_sigma-70-like"/>
</dbReference>
<accession>A0A849L4Y0</accession>
<dbReference type="Proteomes" id="UP000572377">
    <property type="component" value="Unassembled WGS sequence"/>
</dbReference>
<proteinExistence type="inferred from homology"/>
<dbReference type="PANTHER" id="PTHR43133">
    <property type="entry name" value="RNA POLYMERASE ECF-TYPE SIGMA FACTO"/>
    <property type="match status" value="1"/>
</dbReference>
<evidence type="ECO:0000259" key="7">
    <source>
        <dbReference type="Pfam" id="PF04542"/>
    </source>
</evidence>
<dbReference type="Pfam" id="PF04542">
    <property type="entry name" value="Sigma70_r2"/>
    <property type="match status" value="1"/>
</dbReference>
<dbReference type="Gene3D" id="1.10.10.10">
    <property type="entry name" value="Winged helix-like DNA-binding domain superfamily/Winged helix DNA-binding domain"/>
    <property type="match status" value="1"/>
</dbReference>
<evidence type="ECO:0000259" key="8">
    <source>
        <dbReference type="Pfam" id="PF08281"/>
    </source>
</evidence>
<dbReference type="GO" id="GO:0006352">
    <property type="term" value="P:DNA-templated transcription initiation"/>
    <property type="evidence" value="ECO:0007669"/>
    <property type="project" value="InterPro"/>
</dbReference>
<reference evidence="9 10" key="1">
    <citation type="submission" date="2020-05" db="EMBL/GenBank/DDBJ databases">
        <title>Gimesia benthica sp. nov., a novel planctomycete isolated from a deep-sea water sample of the Northwest Indian Ocean.</title>
        <authorList>
            <person name="Wang J."/>
            <person name="Ruan C."/>
            <person name="Song L."/>
            <person name="Zhu Y."/>
            <person name="Li A."/>
            <person name="Zheng X."/>
            <person name="Wang L."/>
            <person name="Lu Z."/>
            <person name="Huang Y."/>
            <person name="Du W."/>
            <person name="Zhou Y."/>
            <person name="Huang L."/>
            <person name="Dai X."/>
        </authorList>
    </citation>
    <scope>NUCLEOTIDE SEQUENCE [LARGE SCALE GENOMIC DNA]</scope>
    <source>
        <strain evidence="9 10">YYQ-30</strain>
    </source>
</reference>
<sequence>MAEAGDPQRQRDAALLAAWAAGEPDAARRLVDLHAPRAYRLALRMLRDTAEAEEITQEAMLRLWRIAPQWRAGEARIDTWLYRVTANLCTDRLRRPRPEKMPEGFEAADGSPGAEARLQQDARAQALDAALAALPERQRLAIVLRHLEERSNPEIAAVMELSVEAVESLLSRGRRALRARLEGARSALGYEE</sequence>
<evidence type="ECO:0000256" key="1">
    <source>
        <dbReference type="ARBA" id="ARBA00010641"/>
    </source>
</evidence>
<evidence type="ECO:0000256" key="3">
    <source>
        <dbReference type="ARBA" id="ARBA00023082"/>
    </source>
</evidence>
<dbReference type="RefSeq" id="WP_171326258.1">
    <property type="nucleotide sequence ID" value="NZ_JABFBC010000002.1"/>
</dbReference>
<dbReference type="SUPFAM" id="SSF88946">
    <property type="entry name" value="Sigma2 domain of RNA polymerase sigma factors"/>
    <property type="match status" value="1"/>
</dbReference>
<protein>
    <submittedName>
        <fullName evidence="9">RNA polymerase sigma factor</fullName>
    </submittedName>
</protein>
<dbReference type="Gene3D" id="1.10.1740.10">
    <property type="match status" value="1"/>
</dbReference>
<evidence type="ECO:0000313" key="9">
    <source>
        <dbReference type="EMBL" id="NNU81416.1"/>
    </source>
</evidence>
<dbReference type="InterPro" id="IPR036388">
    <property type="entry name" value="WH-like_DNA-bd_sf"/>
</dbReference>
<name>A0A849L4Y0_9RHOB</name>
<gene>
    <name evidence="9" type="ORF">HMH01_13315</name>
</gene>
<dbReference type="InterPro" id="IPR013324">
    <property type="entry name" value="RNA_pol_sigma_r3/r4-like"/>
</dbReference>
<keyword evidence="3" id="KW-0731">Sigma factor</keyword>
<dbReference type="AlphaFoldDB" id="A0A849L4Y0"/>
<keyword evidence="4" id="KW-0238">DNA-binding</keyword>
<organism evidence="9 10">
    <name type="scientific">Halovulum dunhuangense</name>
    <dbReference type="NCBI Taxonomy" id="1505036"/>
    <lineage>
        <taxon>Bacteria</taxon>
        <taxon>Pseudomonadati</taxon>
        <taxon>Pseudomonadota</taxon>
        <taxon>Alphaproteobacteria</taxon>
        <taxon>Rhodobacterales</taxon>
        <taxon>Paracoccaceae</taxon>
        <taxon>Halovulum</taxon>
    </lineage>
</organism>
<dbReference type="Pfam" id="PF08281">
    <property type="entry name" value="Sigma70_r4_2"/>
    <property type="match status" value="1"/>
</dbReference>
<comment type="caution">
    <text evidence="9">The sequence shown here is derived from an EMBL/GenBank/DDBJ whole genome shotgun (WGS) entry which is preliminary data.</text>
</comment>
<keyword evidence="2" id="KW-0805">Transcription regulation</keyword>
<keyword evidence="10" id="KW-1185">Reference proteome</keyword>
<dbReference type="GO" id="GO:0016987">
    <property type="term" value="F:sigma factor activity"/>
    <property type="evidence" value="ECO:0007669"/>
    <property type="project" value="UniProtKB-KW"/>
</dbReference>
<dbReference type="InterPro" id="IPR007627">
    <property type="entry name" value="RNA_pol_sigma70_r2"/>
</dbReference>
<feature type="domain" description="RNA polymerase sigma-70 region 2" evidence="7">
    <location>
        <begin position="30"/>
        <end position="95"/>
    </location>
</feature>
<dbReference type="EMBL" id="JABFBC010000002">
    <property type="protein sequence ID" value="NNU81416.1"/>
    <property type="molecule type" value="Genomic_DNA"/>
</dbReference>
<dbReference type="InterPro" id="IPR014284">
    <property type="entry name" value="RNA_pol_sigma-70_dom"/>
</dbReference>
<dbReference type="NCBIfam" id="NF004113">
    <property type="entry name" value="PRK05602.1"/>
    <property type="match status" value="1"/>
</dbReference>